<dbReference type="PANTHER" id="PTHR30349:SF81">
    <property type="entry name" value="TYROSINE RECOMBINASE XERC"/>
    <property type="match status" value="1"/>
</dbReference>
<dbReference type="InterPro" id="IPR013762">
    <property type="entry name" value="Integrase-like_cat_sf"/>
</dbReference>
<keyword evidence="3 5" id="KW-0238">DNA-binding</keyword>
<evidence type="ECO:0000256" key="5">
    <source>
        <dbReference type="PROSITE-ProRule" id="PRU01248"/>
    </source>
</evidence>
<dbReference type="InterPro" id="IPR044068">
    <property type="entry name" value="CB"/>
</dbReference>
<dbReference type="RefSeq" id="WP_238240320.1">
    <property type="nucleotide sequence ID" value="NZ_BPQQ01000066.1"/>
</dbReference>
<dbReference type="Gene3D" id="1.10.443.10">
    <property type="entry name" value="Intergrase catalytic core"/>
    <property type="match status" value="1"/>
</dbReference>
<dbReference type="InterPro" id="IPR010998">
    <property type="entry name" value="Integrase_recombinase_N"/>
</dbReference>
<keyword evidence="1" id="KW-0159">Chromosome partition</keyword>
<proteinExistence type="predicted"/>
<dbReference type="PROSITE" id="PS51900">
    <property type="entry name" value="CB"/>
    <property type="match status" value="1"/>
</dbReference>
<dbReference type="Proteomes" id="UP001055153">
    <property type="component" value="Unassembled WGS sequence"/>
</dbReference>
<evidence type="ECO:0000259" key="7">
    <source>
        <dbReference type="PROSITE" id="PS51900"/>
    </source>
</evidence>
<dbReference type="Gene3D" id="1.10.150.130">
    <property type="match status" value="1"/>
</dbReference>
<feature type="domain" description="Tyr recombinase" evidence="6">
    <location>
        <begin position="119"/>
        <end position="304"/>
    </location>
</feature>
<dbReference type="SUPFAM" id="SSF56349">
    <property type="entry name" value="DNA breaking-rejoining enzymes"/>
    <property type="match status" value="1"/>
</dbReference>
<sequence length="342" mass="38157">MTPLAPYLTAFLKDHLPRERGASRHTIASYADTFALLLRFASARVKRRPGDLRVEDLDVILVRAFLDHLESERNNVPRSRNARFSAIRTFFRYIEYRVPACLEQAVSIRALPIKRTDTRLIDYLTRDEMKALLDAPDPRSVGGLRDRAMLHLAYAGGLRASELLSLRLEDFPDRSLGTVRVLGKGRRERVLPLWRETQAALRAWLAVRPTGQGPELFLNRDGGPMTRDGFAHRLAGHVEAATRKAPSLASKRVTPHVLRHSCAMHTLAATGDIRKVALWLGHASIQSTEHYLRADPAEKLAVLAAHGPPALKAGRFRLPSDQLMAVLAAARNPRAPSVDRVP</sequence>
<reference evidence="8" key="1">
    <citation type="journal article" date="2021" name="Front. Microbiol.">
        <title>Comprehensive Comparative Genomics and Phenotyping of Methylobacterium Species.</title>
        <authorList>
            <person name="Alessa O."/>
            <person name="Ogura Y."/>
            <person name="Fujitani Y."/>
            <person name="Takami H."/>
            <person name="Hayashi T."/>
            <person name="Sahin N."/>
            <person name="Tani A."/>
        </authorList>
    </citation>
    <scope>NUCLEOTIDE SEQUENCE</scope>
    <source>
        <strain evidence="8">DSM 17168</strain>
    </source>
</reference>
<accession>A0ABQ4SIE0</accession>
<comment type="caution">
    <text evidence="8">The sequence shown here is derived from an EMBL/GenBank/DDBJ whole genome shotgun (WGS) entry which is preliminary data.</text>
</comment>
<reference evidence="8" key="2">
    <citation type="submission" date="2021-08" db="EMBL/GenBank/DDBJ databases">
        <authorList>
            <person name="Tani A."/>
            <person name="Ola A."/>
            <person name="Ogura Y."/>
            <person name="Katsura K."/>
            <person name="Hayashi T."/>
        </authorList>
    </citation>
    <scope>NUCLEOTIDE SEQUENCE</scope>
    <source>
        <strain evidence="8">DSM 17168</strain>
    </source>
</reference>
<dbReference type="Pfam" id="PF00589">
    <property type="entry name" value="Phage_integrase"/>
    <property type="match status" value="1"/>
</dbReference>
<protein>
    <submittedName>
        <fullName evidence="8">Tyrosine recombinase XerC</fullName>
    </submittedName>
</protein>
<dbReference type="InterPro" id="IPR011010">
    <property type="entry name" value="DNA_brk_join_enz"/>
</dbReference>
<organism evidence="8 9">
    <name type="scientific">Methylobacterium isbiliense</name>
    <dbReference type="NCBI Taxonomy" id="315478"/>
    <lineage>
        <taxon>Bacteria</taxon>
        <taxon>Pseudomonadati</taxon>
        <taxon>Pseudomonadota</taxon>
        <taxon>Alphaproteobacteria</taxon>
        <taxon>Hyphomicrobiales</taxon>
        <taxon>Methylobacteriaceae</taxon>
        <taxon>Methylobacterium</taxon>
    </lineage>
</organism>
<feature type="domain" description="Core-binding (CB)" evidence="7">
    <location>
        <begin position="2"/>
        <end position="95"/>
    </location>
</feature>
<keyword evidence="4" id="KW-0233">DNA recombination</keyword>
<evidence type="ECO:0000256" key="4">
    <source>
        <dbReference type="ARBA" id="ARBA00023172"/>
    </source>
</evidence>
<dbReference type="InterPro" id="IPR004107">
    <property type="entry name" value="Integrase_SAM-like_N"/>
</dbReference>
<evidence type="ECO:0000256" key="1">
    <source>
        <dbReference type="ARBA" id="ARBA00022829"/>
    </source>
</evidence>
<dbReference type="Pfam" id="PF02899">
    <property type="entry name" value="Phage_int_SAM_1"/>
    <property type="match status" value="1"/>
</dbReference>
<dbReference type="PANTHER" id="PTHR30349">
    <property type="entry name" value="PHAGE INTEGRASE-RELATED"/>
    <property type="match status" value="1"/>
</dbReference>
<evidence type="ECO:0000313" key="9">
    <source>
        <dbReference type="Proteomes" id="UP001055153"/>
    </source>
</evidence>
<dbReference type="InterPro" id="IPR050090">
    <property type="entry name" value="Tyrosine_recombinase_XerCD"/>
</dbReference>
<evidence type="ECO:0000256" key="2">
    <source>
        <dbReference type="ARBA" id="ARBA00022908"/>
    </source>
</evidence>
<evidence type="ECO:0000256" key="3">
    <source>
        <dbReference type="ARBA" id="ARBA00023125"/>
    </source>
</evidence>
<dbReference type="SUPFAM" id="SSF47823">
    <property type="entry name" value="lambda integrase-like, N-terminal domain"/>
    <property type="match status" value="1"/>
</dbReference>
<keyword evidence="2" id="KW-0229">DNA integration</keyword>
<evidence type="ECO:0000259" key="6">
    <source>
        <dbReference type="PROSITE" id="PS51898"/>
    </source>
</evidence>
<gene>
    <name evidence="8" type="primary">xerC_7</name>
    <name evidence="8" type="ORF">GMJLKIPL_4936</name>
</gene>
<dbReference type="EMBL" id="BPQQ01000066">
    <property type="protein sequence ID" value="GJE02985.1"/>
    <property type="molecule type" value="Genomic_DNA"/>
</dbReference>
<dbReference type="InterPro" id="IPR002104">
    <property type="entry name" value="Integrase_catalytic"/>
</dbReference>
<dbReference type="PROSITE" id="PS51898">
    <property type="entry name" value="TYR_RECOMBINASE"/>
    <property type="match status" value="1"/>
</dbReference>
<name>A0ABQ4SIE0_9HYPH</name>
<evidence type="ECO:0000313" key="8">
    <source>
        <dbReference type="EMBL" id="GJE02985.1"/>
    </source>
</evidence>
<keyword evidence="9" id="KW-1185">Reference proteome</keyword>